<organism evidence="2 3">
    <name type="scientific">Patagioenas fasciata monilis</name>
    <dbReference type="NCBI Taxonomy" id="372326"/>
    <lineage>
        <taxon>Eukaryota</taxon>
        <taxon>Metazoa</taxon>
        <taxon>Chordata</taxon>
        <taxon>Craniata</taxon>
        <taxon>Vertebrata</taxon>
        <taxon>Euteleostomi</taxon>
        <taxon>Archelosauria</taxon>
        <taxon>Archosauria</taxon>
        <taxon>Dinosauria</taxon>
        <taxon>Saurischia</taxon>
        <taxon>Theropoda</taxon>
        <taxon>Coelurosauria</taxon>
        <taxon>Aves</taxon>
        <taxon>Neognathae</taxon>
        <taxon>Neoaves</taxon>
        <taxon>Columbimorphae</taxon>
        <taxon>Columbiformes</taxon>
        <taxon>Columbidae</taxon>
        <taxon>Patagioenas</taxon>
    </lineage>
</organism>
<feature type="compositionally biased region" description="Basic residues" evidence="1">
    <location>
        <begin position="49"/>
        <end position="59"/>
    </location>
</feature>
<comment type="caution">
    <text evidence="2">The sequence shown here is derived from an EMBL/GenBank/DDBJ whole genome shotgun (WGS) entry which is preliminary data.</text>
</comment>
<evidence type="ECO:0000313" key="2">
    <source>
        <dbReference type="EMBL" id="OPJ89931.1"/>
    </source>
</evidence>
<evidence type="ECO:0000256" key="1">
    <source>
        <dbReference type="SAM" id="MobiDB-lite"/>
    </source>
</evidence>
<proteinExistence type="predicted"/>
<dbReference type="Proteomes" id="UP000190648">
    <property type="component" value="Unassembled WGS sequence"/>
</dbReference>
<evidence type="ECO:0000313" key="3">
    <source>
        <dbReference type="Proteomes" id="UP000190648"/>
    </source>
</evidence>
<dbReference type="EMBL" id="LSYS01000948">
    <property type="protein sequence ID" value="OPJ89931.1"/>
    <property type="molecule type" value="Genomic_DNA"/>
</dbReference>
<gene>
    <name evidence="2" type="ORF">AV530_000249</name>
</gene>
<sequence>MVLSAARSRARRPRTSTGAPGGHRELPAGDLGGPAVPGSMQDDVPPAPRAHRQPKRRQRVHDPASRSLQPGAAAHTRRRLRGGRARGGPAFIPTRGVLGVLSPLPAALCRS</sequence>
<feature type="region of interest" description="Disordered" evidence="1">
    <location>
        <begin position="1"/>
        <end position="90"/>
    </location>
</feature>
<accession>A0A1V4L0B4</accession>
<dbReference type="OrthoDB" id="25840at2759"/>
<feature type="compositionally biased region" description="Basic residues" evidence="1">
    <location>
        <begin position="75"/>
        <end position="84"/>
    </location>
</feature>
<name>A0A1V4L0B4_PATFA</name>
<protein>
    <submittedName>
        <fullName evidence="2">Uncharacterized protein</fullName>
    </submittedName>
</protein>
<reference evidence="2 3" key="1">
    <citation type="submission" date="2016-02" db="EMBL/GenBank/DDBJ databases">
        <title>Band-tailed pigeon sequencing and assembly.</title>
        <authorList>
            <person name="Soares A.E."/>
            <person name="Novak B.J."/>
            <person name="Rice E.S."/>
            <person name="O'Connell B."/>
            <person name="Chang D."/>
            <person name="Weber S."/>
            <person name="Shapiro B."/>
        </authorList>
    </citation>
    <scope>NUCLEOTIDE SEQUENCE [LARGE SCALE GENOMIC DNA]</scope>
    <source>
        <strain evidence="2">BTP2013</strain>
        <tissue evidence="2">Blood</tissue>
    </source>
</reference>
<dbReference type="AlphaFoldDB" id="A0A1V4L0B4"/>
<keyword evidence="3" id="KW-1185">Reference proteome</keyword>